<dbReference type="InterPro" id="IPR013525">
    <property type="entry name" value="ABC2_TM"/>
</dbReference>
<evidence type="ECO:0000259" key="6">
    <source>
        <dbReference type="Pfam" id="PF12698"/>
    </source>
</evidence>
<dbReference type="Pfam" id="PF12698">
    <property type="entry name" value="ABC2_membrane_3"/>
    <property type="match status" value="1"/>
</dbReference>
<evidence type="ECO:0000256" key="3">
    <source>
        <dbReference type="ARBA" id="ARBA00022692"/>
    </source>
</evidence>
<dbReference type="PANTHER" id="PTHR30294:SF29">
    <property type="entry name" value="MULTIDRUG ABC TRANSPORTER PERMEASE YBHS-RELATED"/>
    <property type="match status" value="1"/>
</dbReference>
<reference evidence="7 8" key="1">
    <citation type="journal article" date="2016" name="Int. J. Syst. Evol. Microbiol.">
        <title>Descriptions of Anaerotaenia torta gen. nov., sp. nov. and Anaerocolumna cellulosilytica gen. nov., sp. nov. isolated from a methanogenic reactor of cattle waste.</title>
        <authorList>
            <person name="Uek A."/>
            <person name="Ohtaki Y."/>
            <person name="Kaku N."/>
            <person name="Ueki K."/>
        </authorList>
    </citation>
    <scope>NUCLEOTIDE SEQUENCE [LARGE SCALE GENOMIC DNA]</scope>
    <source>
        <strain evidence="7 8">SN021</strain>
    </source>
</reference>
<keyword evidence="4" id="KW-1133">Transmembrane helix</keyword>
<proteinExistence type="predicted"/>
<keyword evidence="8" id="KW-1185">Reference proteome</keyword>
<evidence type="ECO:0000256" key="4">
    <source>
        <dbReference type="ARBA" id="ARBA00022989"/>
    </source>
</evidence>
<keyword evidence="5" id="KW-0472">Membrane</keyword>
<evidence type="ECO:0000256" key="5">
    <source>
        <dbReference type="ARBA" id="ARBA00023136"/>
    </source>
</evidence>
<evidence type="ECO:0000256" key="2">
    <source>
        <dbReference type="ARBA" id="ARBA00022475"/>
    </source>
</evidence>
<evidence type="ECO:0000313" key="7">
    <source>
        <dbReference type="EMBL" id="BCJ93439.1"/>
    </source>
</evidence>
<evidence type="ECO:0000313" key="8">
    <source>
        <dbReference type="Proteomes" id="UP000515561"/>
    </source>
</evidence>
<dbReference type="Proteomes" id="UP000515561">
    <property type="component" value="Chromosome"/>
</dbReference>
<dbReference type="GO" id="GO:0005886">
    <property type="term" value="C:plasma membrane"/>
    <property type="evidence" value="ECO:0007669"/>
    <property type="project" value="UniProtKB-SubCell"/>
</dbReference>
<gene>
    <name evidence="7" type="ORF">acsn021_10080</name>
</gene>
<dbReference type="EMBL" id="AP023367">
    <property type="protein sequence ID" value="BCJ93439.1"/>
    <property type="molecule type" value="Genomic_DNA"/>
</dbReference>
<keyword evidence="3" id="KW-0812">Transmembrane</keyword>
<dbReference type="PANTHER" id="PTHR30294">
    <property type="entry name" value="MEMBRANE COMPONENT OF ABC TRANSPORTER YHHJ-RELATED"/>
    <property type="match status" value="1"/>
</dbReference>
<evidence type="ECO:0000256" key="1">
    <source>
        <dbReference type="ARBA" id="ARBA00004651"/>
    </source>
</evidence>
<sequence>MLAIYKKELKSYFTSMMGYVFIAFFLVIVGIYFVVYNMFSLYANFEYVLSSVSFIFILLIPILTMRLMAEEKKQKTDQLLFTAPLPVGKIIAGKFFAVATVFIVAMGIISLYPLILLQFGAVPLKAAYASILGFTLLGGAYIAIGLFISALTESQVVAAVISFVVILVTALMDGLVNYLPTDNRSAWLIFSCIVLLLGWVLHSMMHNLTITVSCVLFAEIALTLVYAIKPVLFDGLVTRVFNWFSVIARFDNFNQGILNLSSVIYYSSVMFLFLFLTVQAIKKRRWS</sequence>
<name>A0A6S6QWJ8_9FIRM</name>
<dbReference type="KEGG" id="acel:acsn021_10080"/>
<protein>
    <recommendedName>
        <fullName evidence="6">ABC-2 type transporter transmembrane domain-containing protein</fullName>
    </recommendedName>
</protein>
<dbReference type="GO" id="GO:0140359">
    <property type="term" value="F:ABC-type transporter activity"/>
    <property type="evidence" value="ECO:0007669"/>
    <property type="project" value="InterPro"/>
</dbReference>
<dbReference type="InterPro" id="IPR051449">
    <property type="entry name" value="ABC-2_transporter_component"/>
</dbReference>
<feature type="domain" description="ABC-2 type transporter transmembrane" evidence="6">
    <location>
        <begin position="44"/>
        <end position="176"/>
    </location>
</feature>
<organism evidence="7 8">
    <name type="scientific">Anaerocolumna cellulosilytica</name>
    <dbReference type="NCBI Taxonomy" id="433286"/>
    <lineage>
        <taxon>Bacteria</taxon>
        <taxon>Bacillati</taxon>
        <taxon>Bacillota</taxon>
        <taxon>Clostridia</taxon>
        <taxon>Lachnospirales</taxon>
        <taxon>Lachnospiraceae</taxon>
        <taxon>Anaerocolumna</taxon>
    </lineage>
</organism>
<accession>A0A6S6QWJ8</accession>
<dbReference type="AlphaFoldDB" id="A0A6S6QWJ8"/>
<comment type="subcellular location">
    <subcellularLocation>
        <location evidence="1">Cell membrane</location>
        <topology evidence="1">Multi-pass membrane protein</topology>
    </subcellularLocation>
</comment>
<keyword evidence="2" id="KW-1003">Cell membrane</keyword>
<dbReference type="RefSeq" id="WP_184090644.1">
    <property type="nucleotide sequence ID" value="NZ_AP023367.1"/>
</dbReference>